<evidence type="ECO:0000313" key="2">
    <source>
        <dbReference type="Proteomes" id="UP001139981"/>
    </source>
</evidence>
<protein>
    <submittedName>
        <fullName evidence="1">Uncharacterized protein</fullName>
    </submittedName>
</protein>
<gene>
    <name evidence="1" type="ORF">IWW38_004392</name>
</gene>
<evidence type="ECO:0000313" key="1">
    <source>
        <dbReference type="EMBL" id="KAJ2889968.1"/>
    </source>
</evidence>
<dbReference type="Proteomes" id="UP001139981">
    <property type="component" value="Unassembled WGS sequence"/>
</dbReference>
<comment type="caution">
    <text evidence="1">The sequence shown here is derived from an EMBL/GenBank/DDBJ whole genome shotgun (WGS) entry which is preliminary data.</text>
</comment>
<dbReference type="EMBL" id="JANBVB010001571">
    <property type="protein sequence ID" value="KAJ2889968.1"/>
    <property type="molecule type" value="Genomic_DNA"/>
</dbReference>
<reference evidence="1" key="1">
    <citation type="submission" date="2022-07" db="EMBL/GenBank/DDBJ databases">
        <title>Phylogenomic reconstructions and comparative analyses of Kickxellomycotina fungi.</title>
        <authorList>
            <person name="Reynolds N.K."/>
            <person name="Stajich J.E."/>
            <person name="Barry K."/>
            <person name="Grigoriev I.V."/>
            <person name="Crous P."/>
            <person name="Smith M.E."/>
        </authorList>
    </citation>
    <scope>NUCLEOTIDE SEQUENCE</scope>
    <source>
        <strain evidence="1">CBS 190363</strain>
    </source>
</reference>
<keyword evidence="2" id="KW-1185">Reference proteome</keyword>
<accession>A0ACC1LYN6</accession>
<sequence length="111" mass="12528">MRVELLQDNLELSPKCEAALTEIFERYDKDRDGALNDSEIQAFAMFTNGSPFTEVDLADIRTNLDCTEDGALLKCGFLQLYSLQTNAGDDDETWADLEKHGYNSDLELVKK</sequence>
<organism evidence="1 2">
    <name type="scientific">Coemansia aciculifera</name>
    <dbReference type="NCBI Taxonomy" id="417176"/>
    <lineage>
        <taxon>Eukaryota</taxon>
        <taxon>Fungi</taxon>
        <taxon>Fungi incertae sedis</taxon>
        <taxon>Zoopagomycota</taxon>
        <taxon>Kickxellomycotina</taxon>
        <taxon>Kickxellomycetes</taxon>
        <taxon>Kickxellales</taxon>
        <taxon>Kickxellaceae</taxon>
        <taxon>Coemansia</taxon>
    </lineage>
</organism>
<name>A0ACC1LYN6_9FUNG</name>
<proteinExistence type="predicted"/>